<evidence type="ECO:0000256" key="6">
    <source>
        <dbReference type="ARBA" id="ARBA00022701"/>
    </source>
</evidence>
<dbReference type="Pfam" id="PF18199">
    <property type="entry name" value="Dynein_C"/>
    <property type="match status" value="1"/>
</dbReference>
<dbReference type="FunFam" id="3.40.50.300:FF:000362">
    <property type="entry name" value="Dynein, axonemal, heavy chain 6"/>
    <property type="match status" value="1"/>
</dbReference>
<keyword evidence="13" id="KW-0969">Cilium</keyword>
<dbReference type="InterPro" id="IPR027417">
    <property type="entry name" value="P-loop_NTPase"/>
</dbReference>
<evidence type="ECO:0000256" key="14">
    <source>
        <dbReference type="ARBA" id="ARBA00023175"/>
    </source>
</evidence>
<feature type="domain" description="Dynein heavy chain C-terminal" evidence="27">
    <location>
        <begin position="3656"/>
        <end position="3970"/>
    </location>
</feature>
<feature type="domain" description="Dynein heavy chain AAA lid" evidence="26">
    <location>
        <begin position="3503"/>
        <end position="3647"/>
    </location>
</feature>
<dbReference type="Gene3D" id="1.10.8.720">
    <property type="entry name" value="Region D6 of dynein motor"/>
    <property type="match status" value="1"/>
</dbReference>
<dbReference type="FunFam" id="1.10.8.720:FF:000001">
    <property type="entry name" value="dynein heavy chain 7, axonemal"/>
    <property type="match status" value="1"/>
</dbReference>
<evidence type="ECO:0000256" key="10">
    <source>
        <dbReference type="ARBA" id="ARBA00022846"/>
    </source>
</evidence>
<comment type="subunit">
    <text evidence="4">Consists of at least two heavy chains and a number of intermediate and light chains.</text>
</comment>
<dbReference type="InterPro" id="IPR035706">
    <property type="entry name" value="AAA_9"/>
</dbReference>
<evidence type="ECO:0000313" key="29">
    <source>
        <dbReference type="Proteomes" id="UP000274922"/>
    </source>
</evidence>
<dbReference type="FunFam" id="1.20.920.20:FF:000006">
    <property type="entry name" value="Dynein, axonemal, heavy chain 6"/>
    <property type="match status" value="1"/>
</dbReference>
<dbReference type="FunFam" id="1.10.8.710:FF:000004">
    <property type="entry name" value="Dynein axonemal heavy chain 6"/>
    <property type="match status" value="1"/>
</dbReference>
<dbReference type="Gene3D" id="3.20.180.20">
    <property type="entry name" value="Dynein heavy chain, N-terminal domain 2"/>
    <property type="match status" value="1"/>
</dbReference>
<dbReference type="InterPro" id="IPR043160">
    <property type="entry name" value="Dynein_C_barrel"/>
</dbReference>
<evidence type="ECO:0000259" key="19">
    <source>
        <dbReference type="Pfam" id="PF08393"/>
    </source>
</evidence>
<dbReference type="Gene3D" id="1.10.8.1220">
    <property type="match status" value="1"/>
</dbReference>
<dbReference type="InterPro" id="IPR041658">
    <property type="entry name" value="AAA_lid_11"/>
</dbReference>
<evidence type="ECO:0000259" key="26">
    <source>
        <dbReference type="Pfam" id="PF18198"/>
    </source>
</evidence>
<evidence type="ECO:0000259" key="18">
    <source>
        <dbReference type="Pfam" id="PF03028"/>
    </source>
</evidence>
<dbReference type="Gene3D" id="1.10.472.130">
    <property type="match status" value="1"/>
</dbReference>
<dbReference type="FunFam" id="3.40.50.300:FF:000223">
    <property type="entry name" value="Dynein heavy chain 3, axonemal"/>
    <property type="match status" value="1"/>
</dbReference>
<feature type="domain" description="Dynein heavy chain hydrolytic ATP-binding dynein motor region" evidence="20">
    <location>
        <begin position="1204"/>
        <end position="1530"/>
    </location>
</feature>
<keyword evidence="10" id="KW-0282">Flagellum</keyword>
<feature type="domain" description="Dynein heavy chain coiled coil stalk" evidence="21">
    <location>
        <begin position="2491"/>
        <end position="2833"/>
    </location>
</feature>
<evidence type="ECO:0000256" key="11">
    <source>
        <dbReference type="ARBA" id="ARBA00023017"/>
    </source>
</evidence>
<evidence type="ECO:0000256" key="8">
    <source>
        <dbReference type="ARBA" id="ARBA00022741"/>
    </source>
</evidence>
<dbReference type="Gene3D" id="3.40.50.300">
    <property type="entry name" value="P-loop containing nucleotide triphosphate hydrolases"/>
    <property type="match status" value="5"/>
</dbReference>
<evidence type="ECO:0000256" key="13">
    <source>
        <dbReference type="ARBA" id="ARBA00023069"/>
    </source>
</evidence>
<dbReference type="FunFam" id="1.20.1270.280:FF:000001">
    <property type="entry name" value="dynein heavy chain 7, axonemal"/>
    <property type="match status" value="1"/>
</dbReference>
<dbReference type="Pfam" id="PF12775">
    <property type="entry name" value="AAA_7"/>
    <property type="match status" value="1"/>
</dbReference>
<dbReference type="SUPFAM" id="SSF52540">
    <property type="entry name" value="P-loop containing nucleoside triphosphate hydrolases"/>
    <property type="match status" value="4"/>
</dbReference>
<dbReference type="Pfam" id="PF12780">
    <property type="entry name" value="AAA_8"/>
    <property type="match status" value="1"/>
</dbReference>
<evidence type="ECO:0000259" key="20">
    <source>
        <dbReference type="Pfam" id="PF12774"/>
    </source>
</evidence>
<dbReference type="GO" id="GO:0005858">
    <property type="term" value="C:axonemal dynein complex"/>
    <property type="evidence" value="ECO:0007669"/>
    <property type="project" value="UniProtKB-ARBA"/>
</dbReference>
<dbReference type="FunFam" id="1.10.8.1220:FF:000001">
    <property type="entry name" value="Dynein axonemal heavy chain 5"/>
    <property type="match status" value="1"/>
</dbReference>
<dbReference type="Pfam" id="PF12781">
    <property type="entry name" value="AAA_9"/>
    <property type="match status" value="1"/>
</dbReference>
<accession>A0A4P9X7J9</accession>
<evidence type="ECO:0008006" key="30">
    <source>
        <dbReference type="Google" id="ProtNLM"/>
    </source>
</evidence>
<dbReference type="Gene3D" id="1.20.920.30">
    <property type="match status" value="1"/>
</dbReference>
<feature type="domain" description="Dynein heavy chain 3 AAA+ lid" evidence="25">
    <location>
        <begin position="2061"/>
        <end position="2134"/>
    </location>
</feature>
<dbReference type="InterPro" id="IPR042228">
    <property type="entry name" value="Dynein_linker_3"/>
</dbReference>
<evidence type="ECO:0000259" key="25">
    <source>
        <dbReference type="Pfam" id="PF17857"/>
    </source>
</evidence>
<dbReference type="GO" id="GO:0045505">
    <property type="term" value="F:dynein intermediate chain binding"/>
    <property type="evidence" value="ECO:0007669"/>
    <property type="project" value="InterPro"/>
</dbReference>
<dbReference type="PANTHER" id="PTHR22878:SF70">
    <property type="entry name" value="DYNEIN HEAVY CHAIN 2, AXONEMAL"/>
    <property type="match status" value="1"/>
</dbReference>
<dbReference type="InterPro" id="IPR041589">
    <property type="entry name" value="DNAH3_AAA_lid_1"/>
</dbReference>
<dbReference type="GO" id="GO:0003341">
    <property type="term" value="P:cilium movement"/>
    <property type="evidence" value="ECO:0007669"/>
    <property type="project" value="UniProtKB-ARBA"/>
</dbReference>
<dbReference type="GO" id="GO:0051959">
    <property type="term" value="F:dynein light intermediate chain binding"/>
    <property type="evidence" value="ECO:0007669"/>
    <property type="project" value="InterPro"/>
</dbReference>
<dbReference type="STRING" id="1555241.A0A4P9X7J9"/>
<dbReference type="Pfam" id="PF12774">
    <property type="entry name" value="AAA_6"/>
    <property type="match status" value="1"/>
</dbReference>
<dbReference type="Gene3D" id="1.10.8.710">
    <property type="match status" value="1"/>
</dbReference>
<evidence type="ECO:0000313" key="28">
    <source>
        <dbReference type="EMBL" id="RKP00921.1"/>
    </source>
</evidence>
<proteinExistence type="inferred from homology"/>
<evidence type="ECO:0000256" key="9">
    <source>
        <dbReference type="ARBA" id="ARBA00022840"/>
    </source>
</evidence>
<dbReference type="Gene3D" id="1.10.287.2620">
    <property type="match status" value="1"/>
</dbReference>
<dbReference type="FunFam" id="1.20.140.100:FF:000004">
    <property type="entry name" value="Dynein axonemal heavy chain 6"/>
    <property type="match status" value="1"/>
</dbReference>
<keyword evidence="9" id="KW-0067">ATP-binding</keyword>
<name>A0A4P9X7J9_9FUNG</name>
<feature type="domain" description="Dynein heavy chain region D6 P-loop" evidence="18">
    <location>
        <begin position="3338"/>
        <end position="3458"/>
    </location>
</feature>
<dbReference type="Proteomes" id="UP000274922">
    <property type="component" value="Unassembled WGS sequence"/>
</dbReference>
<evidence type="ECO:0000259" key="23">
    <source>
        <dbReference type="Pfam" id="PF12781"/>
    </source>
</evidence>
<organism evidence="28 29">
    <name type="scientific">Caulochytrium protostelioides</name>
    <dbReference type="NCBI Taxonomy" id="1555241"/>
    <lineage>
        <taxon>Eukaryota</taxon>
        <taxon>Fungi</taxon>
        <taxon>Fungi incertae sedis</taxon>
        <taxon>Chytridiomycota</taxon>
        <taxon>Chytridiomycota incertae sedis</taxon>
        <taxon>Chytridiomycetes</taxon>
        <taxon>Caulochytriales</taxon>
        <taxon>Caulochytriaceae</taxon>
        <taxon>Caulochytrium</taxon>
    </lineage>
</organism>
<evidence type="ECO:0000256" key="2">
    <source>
        <dbReference type="ARBA" id="ARBA00004430"/>
    </source>
</evidence>
<evidence type="ECO:0000256" key="16">
    <source>
        <dbReference type="ARBA" id="ARBA00023273"/>
    </source>
</evidence>
<dbReference type="EMBL" id="ML014192">
    <property type="protein sequence ID" value="RKP00921.1"/>
    <property type="molecule type" value="Genomic_DNA"/>
</dbReference>
<feature type="domain" description="Dynein heavy chain AAA module D4" evidence="22">
    <location>
        <begin position="2209"/>
        <end position="2477"/>
    </location>
</feature>
<comment type="subcellular location">
    <subcellularLocation>
        <location evidence="1">Cell projection</location>
        <location evidence="1">Cilium</location>
        <location evidence="1">Flagellum</location>
    </subcellularLocation>
    <subcellularLocation>
        <location evidence="2">Cytoplasm</location>
        <location evidence="2">Cytoskeleton</location>
        <location evidence="2">Cilium axoneme</location>
    </subcellularLocation>
</comment>
<dbReference type="Pfam" id="PF17852">
    <property type="entry name" value="Dynein_AAA_lid"/>
    <property type="match status" value="1"/>
</dbReference>
<evidence type="ECO:0000256" key="15">
    <source>
        <dbReference type="ARBA" id="ARBA00023212"/>
    </source>
</evidence>
<evidence type="ECO:0000256" key="1">
    <source>
        <dbReference type="ARBA" id="ARBA00004230"/>
    </source>
</evidence>
<dbReference type="FunFam" id="1.20.920.30:FF:000002">
    <property type="entry name" value="Dynein axonemal heavy chain 3"/>
    <property type="match status" value="1"/>
</dbReference>
<dbReference type="GO" id="GO:0008569">
    <property type="term" value="F:minus-end-directed microtubule motor activity"/>
    <property type="evidence" value="ECO:0007669"/>
    <property type="project" value="InterPro"/>
</dbReference>
<sequence length="3973" mass="449171">MPQQVLERQLGHIDDNYVPKKSFTERYLEDQPALDGKAVARFYAYFTESIREHTEGDLEPEWTNAILNMLPQSLVCQFPPESRALFTETREDFLESNKTAAVSFILRSPLEGQNPTSAPLEPDTFGNETEDARAARRERFAKARRALTAHLHLLRPSMQKLLALGDTYKDMRLFGHMSTSVAHGSNARHGPPLSEAIRISAFRSSLLVQSEKSKELITKTWMMAAGKILAREAEAAAADNETLPLNFYLTGQALLKASIYNIMDASLKDICQTLILPTNEDGQVEGPSHLLVRLYLKKDKIEFDPPLSDVMELVAESLDYLQRTISNIPSLELLYHNPKLRYEMATSDKEVDFAQLKLLGLTSNCEFSVLLNAHEIEEARVRMTASVTQAWKQLMEYLNRYDAYSPLLTLHTELLPAMKQMLEVNPNFWQCSQEIEKYRKIASSITMDNPARQSLPLFELHLDELNRNFVTRAQEVANLAIQFIVQRQITDHQEICASYQRIADVALAVPDNFKEMADQMAFMDQAREVDLPALQERLDASRSILLYLMGATFLSKDHLAINNQAFGWPTRIIPILEQNCAIFGEAKEKSAVTLRQRRNEFELELEQFTKQIAEFEQVGDLEDMPFYIKKVQTLTKQLQSAQDTVAAFNREEKLFGWQVSVYPQRKQLLSALEPYQALYNMATNFQKSFKRWMDGPLLELESDQIEEEIDSLKREIFRLLGSMGKENPSKNIVRQVQERLEEFLQNVPVIQVMCNPGLRDRHWERMSAIVGIELKPDATTTLRRMLKNNIHPHLPLFREISDMASKEFTIEKNLNKMIADWQPLTFAPIPYRDSDTFVLASVDEIQLLLDDHIVKVQSMRGSPYIKPLESQVKEFEQRLLMSQEIVDAWLKVQSTWLYLEPIFSSEDILVQMPEEGRMFKSVDSSWKTLMRAVDAQSAVMAVTAMPNLLDELNKDNQYLELIIKGLNSYLEVKRLFFPRFFFLSNDEMLEILSETKDPTRVEPHLKKCFEGINRLEFDPEMNILALISSEKERLPLTETISTADARGSVERWLLQVEQGMMASVQHTIGQAATAYTSKPRREWVLDWPGQAVLCVAQILWTLRAEEAIARGPAATKKFFQVLNDELNEIIELVRGQPSKMARLTLGALVVLDVHARDVIGDLCAKQLSSVSEFSWQSQLRYYLDPENPTNGDVTVRMINAEKRYGYEYLGNSSRLVITPLTDRCYRTLFGALQLNLGGAPEGPAGTGKTETTKDLAKALAKQCVVYNCSDGLDYLAMGKFFKGLASAGAWACFDEFNRIDLEVLSVTAQQILTIQRAIAASAIEFNFEGTTLRLNPTCAVFITMNPGYAGRSELPDNLKALFRTVAMMVPDYTLIGEITLYSFGFVQARMLARKITATYRLCSEQLSSQDHYDYGMRAVKSVLTAAGNLKLMYPTEQEDILVLRSIMDVNLPKFLSQDIELFRGIASDLFPGITLPKPDYDELIYAIEDACRHYKLQIVAPFVEKVIQLYEMMLVRHGFMLVGEPFSGKTSAYKVLAKALNELYAQSQSTKHGWLPVQYRVINPKSITMGQLYGEFDPVSHEWTDGVIATTFRYFASSTLPDRYWVLLDGPVDAIWIENMNTVLDDNKKLCLMSGEIIQLSNTMSLVFEVADLAVASPATVSRCGMIYMEPERLGWRPLFTSWLNEQSALVNIKDWVAALFTTFVPKLLAFVKSDSCVELSLTTPIGLVNALMNLLAGHNGIFEVYKNHDVQLKTAFYGLFVFSTLWSIGGCLDLTSQDKFDHHFRVLIESQSEQLVLLPQDGSLYDYQLHVRTEDIQSGEDLCLWSLWTNAITDFQIAPDAEFRDIVVPTKDTARYKYLIDVLIKAQVATMLIGPTGTGKSKYIMDKLLNELDTSTFQPLFVNFSARTRSSQVQDLLMSKFEKRRKGVYGAPTNKKYVVFVDDVNVVQKEVYGAQPPIELFRQLLDHGNWYDKKDTTRLEIVDVQLIAAAGPMLTGSQNIVTSRFLRHFNQIAINSFNQRTLGEIFSMILKWQFCERFDFTEKVKRFATKALAPACTRIFQWALSNLLPTPAKMHYTFNLRDYSRVVQGICRALPEHVSEPAHLISLWTHETARIYYDRLTNDTDREMLIKAMEDTAFEVLHADKHDVFTSLKNPDGKLTGETLRGLLYTDVLSASDDRYIQIKHYHALHALIESSLNEYNLIQKTKMNLVLFRFAVEHVLKICRILKLQGGHALLVGVGGSGRQSLTRLACFLCDMDVFQIELSKNYSIADWREDLKKLLMIAGCDARPVTFLFPDVHIKSESFLEDVNSLLNSGDVPNLYAPDEFQAILEKVGAAANEAAAQAAAQGGEEIQMSSMMLYSFFVERVKRNLHIVLCMSPVGSAFRNRLRQFGAVVNCCTIDWFQAWPGDALQAVAQQSLRDVSLNAQLEEKVVHMCRYFHTTVQELSTRFAAHARRYNYVTPTSYLGLLESYKNLLSIKRNEILAIQRRYQSGLSKLEFAAKQVMQMQSDLTNLQPQLVRTQQETADMLIRIERESVEVEATRTNVSAEEAIAMSKAKEAKAIKDDCEAQLAEALPLLRSALAALDTLKKQDIDLVKSMKNPPDGVKLVMEAVCVMKDIKPDKIPDPSGSGKMINDYWKTSLKMLSDPRFLDSLKAFDKDNIPPHVVKKIRTSFMTNSEFKPEKVRNASSAAEGLCSWILAMEAYDRVAKVVAPKQVALGQAEAELSVTMTSLNEKQAVLKAVEDRLASLNAELQGLADKKVRLEGEVKSCEEQLDRAQKLMGGLGGEKSRWTIIVQDMEMALVDLPGNILIASGVIAYLGAFSKTYRQECTTDWIQECRRVGIPCSEKFTLSSILGDPIQIRDWAIYGMPSDNFSIDNGIIIKNSRQWPLMIDPQGQANRWIKQMEASNNLQVIKLTDSDYIRTLENAITFGQPVLLENVKEELDPVLDSVLGKQIFKSGGVNCIRLGDAIVEYSDNFRLYITTKLRNPHYLPEISTKVTLLNFMIIQEGLEDQLLGIVVSKERPELQDEKNQLIMQSAENKKRLKSIEDRILEILSSSEGNILENETAIQVLSSSKLLSVELSEKQKVAEETEKKIDETRESYRPIAEFASSVFFMVADLAQIDSMYQFSLGWFVDLYVNAITHSTKSSVVTRRLKNLENHFTFLFYSNVCRSLFERDKLLFAFQLCTTVLRTRNLIKLPDLNFLVNGAAGMPPVADGPHIGPRPEDATLFTDRVWQELMLLTAVSPDWKDILRHIKLSEWQAFAEAEDLFNAPLPKTGCSHLDELQKLVLIRVLKPQSLIPAVQEFIKLKMSQKFIEPPPFDLAASFEDSSHYAPLVFVLSPGMDPMAQLLKFADDSGIGSSRVFSISLGQGQGPIAAQMISEAQAKGDWVVLQNCHLATSWLSSLEKIVDDMLTASNNPLDKTINPSFRLWLTSYPSPSFPMSVLQRAIKMTNEPPRGLRANILKTYLTDPISSPEFFSSLAAGPPEAQPEVKQDIFEKLLFSLCTFHAVVQERRQFGPLGWNIPYEFNESDLRISVRQLQMFLDGSPAGIVPFDALLYLTGECNYGGRVTDDWDRRTLNAILGKFINVHAIKQPNYAFSASGHYTVPATMTAATSYEGYLEHIRRLPLNQKPEAFGIHDNGDIARQLSDTKSLLDTIAKTQDNGGSGVAATRPGANAEDALTEIARSILARIPAPFDVAAVMRKYPVDYHESMNTVLIQELTRFNRLIILIATSLRNLLKATAGLILLTEELEDTGKNLMLGKVPTFWAAKSYPSLKPLASYIDDFVERIHFFQRWIDQGPPAVFWMSGFCLTQSFITATLQNYARRLAIPIDELTLEFEVLDITKASQGPDEGVYVSGLYLEAARWDPEARCIVDSLPSVLYNYLPLVHFKPLRRIMNAEGQPESAVPKKPSYTCPVYKTSARRGVLSTTGHSTNFVLPIQLPMDPSTTEEHWILRGVAALLQLD</sequence>
<evidence type="ECO:0000256" key="3">
    <source>
        <dbReference type="ARBA" id="ARBA00008887"/>
    </source>
</evidence>
<dbReference type="FunFam" id="1.20.58.1120:FF:000001">
    <property type="entry name" value="dynein heavy chain 2, axonemal"/>
    <property type="match status" value="1"/>
</dbReference>
<dbReference type="GO" id="GO:0005524">
    <property type="term" value="F:ATP binding"/>
    <property type="evidence" value="ECO:0007669"/>
    <property type="project" value="UniProtKB-KW"/>
</dbReference>
<keyword evidence="15" id="KW-0206">Cytoskeleton</keyword>
<dbReference type="Pfam" id="PF18198">
    <property type="entry name" value="AAA_lid_11"/>
    <property type="match status" value="1"/>
</dbReference>
<dbReference type="InterPro" id="IPR041228">
    <property type="entry name" value="Dynein_C"/>
</dbReference>
<dbReference type="FunFam" id="3.20.180.20:FF:000003">
    <property type="entry name" value="Dynein heavy chain 12, axonemal"/>
    <property type="match status" value="1"/>
</dbReference>
<dbReference type="InterPro" id="IPR043157">
    <property type="entry name" value="Dynein_AAA1S"/>
</dbReference>
<keyword evidence="5" id="KW-0963">Cytoplasm</keyword>
<dbReference type="FunFam" id="3.40.50.300:FF:000044">
    <property type="entry name" value="Dynein heavy chain 5, axonemal"/>
    <property type="match status" value="1"/>
</dbReference>
<comment type="similarity">
    <text evidence="3">Belongs to the dynein heavy chain family.</text>
</comment>
<dbReference type="Gene3D" id="1.20.920.20">
    <property type="match status" value="1"/>
</dbReference>
<dbReference type="InterPro" id="IPR042219">
    <property type="entry name" value="AAA_lid_11_sf"/>
</dbReference>
<evidence type="ECO:0000256" key="7">
    <source>
        <dbReference type="ARBA" id="ARBA00022737"/>
    </source>
</evidence>
<keyword evidence="11" id="KW-0243">Dynein</keyword>
<keyword evidence="7" id="KW-0677">Repeat</keyword>
<evidence type="ECO:0000259" key="21">
    <source>
        <dbReference type="Pfam" id="PF12777"/>
    </source>
</evidence>
<keyword evidence="8" id="KW-0547">Nucleotide-binding</keyword>
<evidence type="ECO:0000256" key="17">
    <source>
        <dbReference type="SAM" id="Coils"/>
    </source>
</evidence>
<feature type="domain" description="Dynein heavy chain AAA 5 extension" evidence="24">
    <location>
        <begin position="1698"/>
        <end position="1815"/>
    </location>
</feature>
<dbReference type="Gene3D" id="1.20.140.100">
    <property type="entry name" value="Dynein heavy chain, N-terminal domain 2"/>
    <property type="match status" value="1"/>
</dbReference>
<keyword evidence="29" id="KW-1185">Reference proteome</keyword>
<evidence type="ECO:0000256" key="4">
    <source>
        <dbReference type="ARBA" id="ARBA00011655"/>
    </source>
</evidence>
<evidence type="ECO:0000256" key="5">
    <source>
        <dbReference type="ARBA" id="ARBA00022490"/>
    </source>
</evidence>
<dbReference type="FunFam" id="3.10.490.20:FF:000008">
    <property type="entry name" value="dynein heavy chain 2, axonemal"/>
    <property type="match status" value="1"/>
</dbReference>
<dbReference type="InterPro" id="IPR013602">
    <property type="entry name" value="Dynein_heavy_linker"/>
</dbReference>
<dbReference type="Pfam" id="PF08393">
    <property type="entry name" value="DHC_N2"/>
    <property type="match status" value="1"/>
</dbReference>
<dbReference type="FunFam" id="3.40.50.300:FF:002141">
    <property type="entry name" value="Dynein heavy chain"/>
    <property type="match status" value="1"/>
</dbReference>
<dbReference type="Pfam" id="PF03028">
    <property type="entry name" value="Dynein_heavy"/>
    <property type="match status" value="1"/>
</dbReference>
<dbReference type="Pfam" id="PF17857">
    <property type="entry name" value="AAA_lid_1"/>
    <property type="match status" value="1"/>
</dbReference>
<evidence type="ECO:0000256" key="12">
    <source>
        <dbReference type="ARBA" id="ARBA00023054"/>
    </source>
</evidence>
<protein>
    <recommendedName>
        <fullName evidence="30">Dynein heavy chain, cytosolic</fullName>
    </recommendedName>
</protein>
<dbReference type="Gene3D" id="3.10.490.20">
    <property type="match status" value="1"/>
</dbReference>
<dbReference type="GO" id="GO:0005874">
    <property type="term" value="C:microtubule"/>
    <property type="evidence" value="ECO:0007669"/>
    <property type="project" value="UniProtKB-KW"/>
</dbReference>
<dbReference type="InterPro" id="IPR035699">
    <property type="entry name" value="AAA_6"/>
</dbReference>
<keyword evidence="16" id="KW-0966">Cell projection</keyword>
<keyword evidence="12 17" id="KW-0175">Coiled coil</keyword>
<keyword evidence="6" id="KW-0493">Microtubule</keyword>
<dbReference type="Gene3D" id="1.20.1270.280">
    <property type="match status" value="1"/>
</dbReference>
<evidence type="ECO:0000259" key="27">
    <source>
        <dbReference type="Pfam" id="PF18199"/>
    </source>
</evidence>
<feature type="domain" description="Dynein heavy chain ATP-binding dynein motor region" evidence="23">
    <location>
        <begin position="2865"/>
        <end position="3084"/>
    </location>
</feature>
<dbReference type="OrthoDB" id="447173at2759"/>
<dbReference type="Gene3D" id="1.20.58.1120">
    <property type="match status" value="1"/>
</dbReference>
<dbReference type="FunFam" id="3.40.50.300:FF:001328">
    <property type="entry name" value="Dynein heavy chain 6, axonemal"/>
    <property type="match status" value="1"/>
</dbReference>
<dbReference type="InterPro" id="IPR004273">
    <property type="entry name" value="Dynein_heavy_D6_P-loop"/>
</dbReference>
<dbReference type="InterPro" id="IPR024317">
    <property type="entry name" value="Dynein_heavy_chain_D4_dom"/>
</dbReference>
<dbReference type="Pfam" id="PF12777">
    <property type="entry name" value="MT"/>
    <property type="match status" value="1"/>
</dbReference>
<dbReference type="Gene3D" id="6.10.140.1060">
    <property type="match status" value="1"/>
</dbReference>
<evidence type="ECO:0000259" key="22">
    <source>
        <dbReference type="Pfam" id="PF12780"/>
    </source>
</evidence>
<dbReference type="InterPro" id="IPR041466">
    <property type="entry name" value="Dynein_AAA5_ext"/>
</dbReference>
<keyword evidence="14" id="KW-0505">Motor protein</keyword>
<feature type="coiled-coil region" evidence="17">
    <location>
        <begin position="591"/>
        <end position="651"/>
    </location>
</feature>
<dbReference type="InterPro" id="IPR024743">
    <property type="entry name" value="Dynein_HC_stalk"/>
</dbReference>
<dbReference type="FunFam" id="1.10.287.2620:FF:000002">
    <property type="entry name" value="Dynein heavy chain 2, axonemal"/>
    <property type="match status" value="1"/>
</dbReference>
<feature type="domain" description="Dynein heavy chain linker" evidence="19">
    <location>
        <begin position="667"/>
        <end position="1071"/>
    </location>
</feature>
<reference evidence="29" key="1">
    <citation type="journal article" date="2018" name="Nat. Microbiol.">
        <title>Leveraging single-cell genomics to expand the fungal tree of life.</title>
        <authorList>
            <person name="Ahrendt S.R."/>
            <person name="Quandt C.A."/>
            <person name="Ciobanu D."/>
            <person name="Clum A."/>
            <person name="Salamov A."/>
            <person name="Andreopoulos B."/>
            <person name="Cheng J.F."/>
            <person name="Woyke T."/>
            <person name="Pelin A."/>
            <person name="Henrissat B."/>
            <person name="Reynolds N.K."/>
            <person name="Benny G.L."/>
            <person name="Smith M.E."/>
            <person name="James T.Y."/>
            <person name="Grigoriev I.V."/>
        </authorList>
    </citation>
    <scope>NUCLEOTIDE SEQUENCE [LARGE SCALE GENOMIC DNA]</scope>
    <source>
        <strain evidence="29">ATCC 52028</strain>
    </source>
</reference>
<evidence type="ECO:0000259" key="24">
    <source>
        <dbReference type="Pfam" id="PF17852"/>
    </source>
</evidence>
<dbReference type="InterPro" id="IPR026983">
    <property type="entry name" value="DHC"/>
</dbReference>
<gene>
    <name evidence="28" type="ORF">CXG81DRAFT_12621</name>
</gene>
<dbReference type="InterPro" id="IPR042222">
    <property type="entry name" value="Dynein_2_N"/>
</dbReference>
<dbReference type="GO" id="GO:0031514">
    <property type="term" value="C:motile cilium"/>
    <property type="evidence" value="ECO:0007669"/>
    <property type="project" value="UniProtKB-SubCell"/>
</dbReference>
<feature type="coiled-coil region" evidence="17">
    <location>
        <begin position="2735"/>
        <end position="2783"/>
    </location>
</feature>
<dbReference type="PANTHER" id="PTHR22878">
    <property type="entry name" value="DYNEIN HEAVY CHAIN 6, AXONEMAL-LIKE-RELATED"/>
    <property type="match status" value="1"/>
</dbReference>